<dbReference type="InterPro" id="IPR027417">
    <property type="entry name" value="P-loop_NTPase"/>
</dbReference>
<dbReference type="SUPFAM" id="SSF52540">
    <property type="entry name" value="P-loop containing nucleoside triphosphate hydrolases"/>
    <property type="match status" value="1"/>
</dbReference>
<dbReference type="InterPro" id="IPR002611">
    <property type="entry name" value="IstB_ATP-bd"/>
</dbReference>
<dbReference type="Proteomes" id="UP000076021">
    <property type="component" value="Chromosome"/>
</dbReference>
<dbReference type="NCBIfam" id="NF006505">
    <property type="entry name" value="PRK08939.1"/>
    <property type="match status" value="1"/>
</dbReference>
<accession>A0A143HD00</accession>
<dbReference type="RefSeq" id="WP_066788793.1">
    <property type="nucleotide sequence ID" value="NZ_CP014806.1"/>
</dbReference>
<dbReference type="EMBL" id="CP014806">
    <property type="protein sequence ID" value="AMW99582.1"/>
    <property type="molecule type" value="Genomic_DNA"/>
</dbReference>
<dbReference type="Gene3D" id="3.40.50.300">
    <property type="entry name" value="P-loop containing nucleotide triphosphate hydrolases"/>
    <property type="match status" value="1"/>
</dbReference>
<dbReference type="InterPro" id="IPR003593">
    <property type="entry name" value="AAA+_ATPase"/>
</dbReference>
<proteinExistence type="predicted"/>
<name>A0A143HD00_9BACL</name>
<dbReference type="OrthoDB" id="61127at2"/>
<dbReference type="InterPro" id="IPR009928">
    <property type="entry name" value="DnaI_N"/>
</dbReference>
<protein>
    <submittedName>
        <fullName evidence="2">Primosomal protein DnaI</fullName>
    </submittedName>
</protein>
<dbReference type="GO" id="GO:0005524">
    <property type="term" value="F:ATP binding"/>
    <property type="evidence" value="ECO:0007669"/>
    <property type="project" value="InterPro"/>
</dbReference>
<dbReference type="PANTHER" id="PTHR30050">
    <property type="entry name" value="CHROMOSOMAL REPLICATION INITIATOR PROTEIN DNAA"/>
    <property type="match status" value="1"/>
</dbReference>
<dbReference type="CDD" id="cd00009">
    <property type="entry name" value="AAA"/>
    <property type="match status" value="1"/>
</dbReference>
<evidence type="ECO:0000313" key="3">
    <source>
        <dbReference type="Proteomes" id="UP000076021"/>
    </source>
</evidence>
<reference evidence="2 3" key="1">
    <citation type="journal article" date="2016" name="Genome Announc.">
        <title>Whole-Genome Sequence of Rummeliibacillus stabekisii Strain PP9 Isolated from Antarctic Soil.</title>
        <authorList>
            <person name="da Mota F.F."/>
            <person name="Vollu R.E."/>
            <person name="Jurelevicius D."/>
            <person name="Seldin L."/>
        </authorList>
    </citation>
    <scope>NUCLEOTIDE SEQUENCE [LARGE SCALE GENOMIC DNA]</scope>
    <source>
        <strain evidence="2 3">PP9</strain>
    </source>
</reference>
<dbReference type="Pfam" id="PF07319">
    <property type="entry name" value="DnaI_N"/>
    <property type="match status" value="1"/>
</dbReference>
<dbReference type="GO" id="GO:0006260">
    <property type="term" value="P:DNA replication"/>
    <property type="evidence" value="ECO:0007669"/>
    <property type="project" value="TreeGrafter"/>
</dbReference>
<dbReference type="AlphaFoldDB" id="A0A143HD00"/>
<feature type="domain" description="AAA+ ATPase" evidence="1">
    <location>
        <begin position="161"/>
        <end position="298"/>
    </location>
</feature>
<evidence type="ECO:0000259" key="1">
    <source>
        <dbReference type="SMART" id="SM00382"/>
    </source>
</evidence>
<gene>
    <name evidence="2" type="ORF">ATY39_09000</name>
</gene>
<dbReference type="STRING" id="241244.ATY39_09000"/>
<keyword evidence="3" id="KW-1185">Reference proteome</keyword>
<organism evidence="2 3">
    <name type="scientific">Rummeliibacillus stabekisii</name>
    <dbReference type="NCBI Taxonomy" id="241244"/>
    <lineage>
        <taxon>Bacteria</taxon>
        <taxon>Bacillati</taxon>
        <taxon>Bacillota</taxon>
        <taxon>Bacilli</taxon>
        <taxon>Bacillales</taxon>
        <taxon>Caryophanaceae</taxon>
        <taxon>Rummeliibacillus</taxon>
    </lineage>
</organism>
<sequence>MQPINRELKKMMDSQFQSRYNEMQKEILENQNVQKFLAENDQVANREMVERGLGKLYEYVNQHHDCSACESVALCKNAINGFIPKLTVIRGQIDLEYIPCQTKRMEDNRRRAASMISSMHMPKDVLKARIDDLDKSNPSKATISDVAELFIQKVRKTGELPKTGYYIYGNFGVGKSYVLGAIANELATMEIKTVMVYVPDFLSELKSAIGDQTLSEKVDFVKKAPVLMLDDIGAENLSAWTRDEIIGTILQYRMNEGLPVFITSNYDYEQLEKHFATTQKGEVDVMKAARIMERVKALTTDFEMIGENRRLYQD</sequence>
<dbReference type="SMART" id="SM00382">
    <property type="entry name" value="AAA"/>
    <property type="match status" value="1"/>
</dbReference>
<dbReference type="PANTHER" id="PTHR30050:SF8">
    <property type="entry name" value="PRIMOSOMAL PROTEIN DNAI"/>
    <property type="match status" value="1"/>
</dbReference>
<dbReference type="Pfam" id="PF01695">
    <property type="entry name" value="IstB_IS21"/>
    <property type="match status" value="1"/>
</dbReference>
<dbReference type="KEGG" id="rst:ATY39_09000"/>
<reference evidence="3" key="2">
    <citation type="submission" date="2016-03" db="EMBL/GenBank/DDBJ databases">
        <authorList>
            <person name="Ploux O."/>
        </authorList>
    </citation>
    <scope>NUCLEOTIDE SEQUENCE [LARGE SCALE GENOMIC DNA]</scope>
    <source>
        <strain evidence="3">PP9</strain>
    </source>
</reference>
<evidence type="ECO:0000313" key="2">
    <source>
        <dbReference type="EMBL" id="AMW99582.1"/>
    </source>
</evidence>